<dbReference type="RefSeq" id="WP_116221376.1">
    <property type="nucleotide sequence ID" value="NZ_CP038196.1"/>
</dbReference>
<name>A0A3D9XYC7_PARVE</name>
<keyword evidence="5" id="KW-0238">DNA-binding</keyword>
<feature type="region of interest" description="Disordered" evidence="3">
    <location>
        <begin position="304"/>
        <end position="342"/>
    </location>
</feature>
<gene>
    <name evidence="5" type="ORF">BDD41_1816</name>
</gene>
<dbReference type="SMART" id="SM00342">
    <property type="entry name" value="HTH_ARAC"/>
    <property type="match status" value="1"/>
</dbReference>
<evidence type="ECO:0000256" key="2">
    <source>
        <dbReference type="ARBA" id="ARBA00023163"/>
    </source>
</evidence>
<dbReference type="AlphaFoldDB" id="A0A3D9XYC7"/>
<evidence type="ECO:0000259" key="4">
    <source>
        <dbReference type="PROSITE" id="PS01124"/>
    </source>
</evidence>
<dbReference type="InterPro" id="IPR009594">
    <property type="entry name" value="Tscrpt_reg_HTH_AraC_N"/>
</dbReference>
<dbReference type="GO" id="GO:0003700">
    <property type="term" value="F:DNA-binding transcription factor activity"/>
    <property type="evidence" value="ECO:0007669"/>
    <property type="project" value="InterPro"/>
</dbReference>
<keyword evidence="1" id="KW-0805">Transcription regulation</keyword>
<keyword evidence="2" id="KW-0804">Transcription</keyword>
<protein>
    <submittedName>
        <fullName evidence="5">AraC-like DNA-binding protein</fullName>
    </submittedName>
</protein>
<dbReference type="PANTHER" id="PTHR43436:SF1">
    <property type="entry name" value="TRANSCRIPTIONAL REGULATORY PROTEIN"/>
    <property type="match status" value="1"/>
</dbReference>
<accession>A0A3D9XYC7</accession>
<dbReference type="Pfam" id="PF12833">
    <property type="entry name" value="HTH_18"/>
    <property type="match status" value="1"/>
</dbReference>
<dbReference type="EMBL" id="QTUJ01000001">
    <property type="protein sequence ID" value="REF73272.1"/>
    <property type="molecule type" value="Genomic_DNA"/>
</dbReference>
<organism evidence="5 6">
    <name type="scientific">Paracoccus versutus</name>
    <name type="common">Thiobacillus versutus</name>
    <dbReference type="NCBI Taxonomy" id="34007"/>
    <lineage>
        <taxon>Bacteria</taxon>
        <taxon>Pseudomonadati</taxon>
        <taxon>Pseudomonadota</taxon>
        <taxon>Alphaproteobacteria</taxon>
        <taxon>Rhodobacterales</taxon>
        <taxon>Paracoccaceae</taxon>
        <taxon>Paracoccus</taxon>
    </lineage>
</organism>
<dbReference type="GO" id="GO:0043565">
    <property type="term" value="F:sequence-specific DNA binding"/>
    <property type="evidence" value="ECO:0007669"/>
    <property type="project" value="InterPro"/>
</dbReference>
<dbReference type="Gene3D" id="1.10.10.60">
    <property type="entry name" value="Homeodomain-like"/>
    <property type="match status" value="1"/>
</dbReference>
<reference evidence="5 6" key="1">
    <citation type="submission" date="2018-08" db="EMBL/GenBank/DDBJ databases">
        <title>Genomic Encyclopedia of Archaeal and Bacterial Type Strains, Phase II (KMG-II): from individual species to whole genera.</title>
        <authorList>
            <person name="Goeker M."/>
        </authorList>
    </citation>
    <scope>NUCLEOTIDE SEQUENCE [LARGE SCALE GENOMIC DNA]</scope>
    <source>
        <strain evidence="5 6">DSM 17099</strain>
    </source>
</reference>
<dbReference type="PROSITE" id="PS01124">
    <property type="entry name" value="HTH_ARAC_FAMILY_2"/>
    <property type="match status" value="1"/>
</dbReference>
<dbReference type="InterPro" id="IPR018060">
    <property type="entry name" value="HTH_AraC"/>
</dbReference>
<comment type="caution">
    <text evidence="5">The sequence shown here is derived from an EMBL/GenBank/DDBJ whole genome shotgun (WGS) entry which is preliminary data.</text>
</comment>
<evidence type="ECO:0000256" key="1">
    <source>
        <dbReference type="ARBA" id="ARBA00023015"/>
    </source>
</evidence>
<dbReference type="InterPro" id="IPR009057">
    <property type="entry name" value="Homeodomain-like_sf"/>
</dbReference>
<dbReference type="Proteomes" id="UP000256941">
    <property type="component" value="Unassembled WGS sequence"/>
</dbReference>
<dbReference type="PANTHER" id="PTHR43436">
    <property type="entry name" value="ARAC-FAMILY TRANSCRIPTIONAL REGULATOR"/>
    <property type="match status" value="1"/>
</dbReference>
<evidence type="ECO:0000313" key="6">
    <source>
        <dbReference type="Proteomes" id="UP000256941"/>
    </source>
</evidence>
<feature type="compositionally biased region" description="Polar residues" evidence="3">
    <location>
        <begin position="333"/>
        <end position="342"/>
    </location>
</feature>
<sequence length="342" mass="37953">MPAQTVFGGDMDAVARLQADLSETIARRTVGLEDCATAIPNLSFFRREQPTEPRPCLVEPSIVLVTQGAKELLIGERGYTYDTERFLLTSLELPGGSRVLEASPEKPSLGLSLKLDMRVISDLIGQVRPPSPRNRAVDESAAIGMLSPALLEPFSRLLALLDEPKAAGVLGPLIEREIHYRLLQTDLAPRLLQIVSVGSQSHRVAQAIDWLKVHFAKPLRIDDLAAHVHMSASSLHQHFRQLTGMSPLQYQKWLRLNEARRLMLNEHLDAGDAGFHVGYESPSQFSREYSRLFGAPPKRDVAEMREKAGKLTPQIEGQDADLRRSYADRGDRQSNMGSQAPI</sequence>
<feature type="compositionally biased region" description="Basic and acidic residues" evidence="3">
    <location>
        <begin position="320"/>
        <end position="332"/>
    </location>
</feature>
<feature type="domain" description="HTH araC/xylS-type" evidence="4">
    <location>
        <begin position="205"/>
        <end position="303"/>
    </location>
</feature>
<dbReference type="Pfam" id="PF06719">
    <property type="entry name" value="AraC_N"/>
    <property type="match status" value="1"/>
</dbReference>
<evidence type="ECO:0000256" key="3">
    <source>
        <dbReference type="SAM" id="MobiDB-lite"/>
    </source>
</evidence>
<dbReference type="SUPFAM" id="SSF46689">
    <property type="entry name" value="Homeodomain-like"/>
    <property type="match status" value="2"/>
</dbReference>
<evidence type="ECO:0000313" key="5">
    <source>
        <dbReference type="EMBL" id="REF73272.1"/>
    </source>
</evidence>
<proteinExistence type="predicted"/>